<dbReference type="AlphaFoldDB" id="A0AAE1SV41"/>
<feature type="compositionally biased region" description="Polar residues" evidence="1">
    <location>
        <begin position="181"/>
        <end position="191"/>
    </location>
</feature>
<dbReference type="PANTHER" id="PTHR31286:SF179">
    <property type="entry name" value="RNASE H TYPE-1 DOMAIN-CONTAINING PROTEIN"/>
    <property type="match status" value="1"/>
</dbReference>
<sequence>MGCYFQSGGGDTFCLWMDFLPGLPPHFHGESSLFSMAASVGKPISIDSATRNKTRPSSARVKVEVDLLKVHPKSVLIQVGEGAEITSTQQRIRYDFLPKYCTNCKLQGHDSIGCWKLNPELRPNKENPAVARGLTAAGGEKSKSHHPTHPPLFYLSPYQFRMANRQPRRKTTGKGNPNPPQNTKKIPSNSLEIPIPATGTRNTTSPGRRKHRPATENTILQKNTFLRFPTSKPYRNPWAAPKPHRTLGGAGDPTEPYQDPLPIQQPTHPKP</sequence>
<accession>A0AAE1SV41</accession>
<organism evidence="2 3">
    <name type="scientific">Anisodus tanguticus</name>
    <dbReference type="NCBI Taxonomy" id="243964"/>
    <lineage>
        <taxon>Eukaryota</taxon>
        <taxon>Viridiplantae</taxon>
        <taxon>Streptophyta</taxon>
        <taxon>Embryophyta</taxon>
        <taxon>Tracheophyta</taxon>
        <taxon>Spermatophyta</taxon>
        <taxon>Magnoliopsida</taxon>
        <taxon>eudicotyledons</taxon>
        <taxon>Gunneridae</taxon>
        <taxon>Pentapetalae</taxon>
        <taxon>asterids</taxon>
        <taxon>lamiids</taxon>
        <taxon>Solanales</taxon>
        <taxon>Solanaceae</taxon>
        <taxon>Solanoideae</taxon>
        <taxon>Hyoscyameae</taxon>
        <taxon>Anisodus</taxon>
    </lineage>
</organism>
<gene>
    <name evidence="2" type="ORF">RND71_002636</name>
</gene>
<feature type="region of interest" description="Disordered" evidence="1">
    <location>
        <begin position="166"/>
        <end position="271"/>
    </location>
</feature>
<proteinExistence type="predicted"/>
<protein>
    <submittedName>
        <fullName evidence="2">Uncharacterized protein</fullName>
    </submittedName>
</protein>
<comment type="caution">
    <text evidence="2">The sequence shown here is derived from an EMBL/GenBank/DDBJ whole genome shotgun (WGS) entry which is preliminary data.</text>
</comment>
<evidence type="ECO:0000256" key="1">
    <source>
        <dbReference type="SAM" id="MobiDB-lite"/>
    </source>
</evidence>
<dbReference type="Proteomes" id="UP001291623">
    <property type="component" value="Unassembled WGS sequence"/>
</dbReference>
<dbReference type="EMBL" id="JAVYJV010000002">
    <property type="protein sequence ID" value="KAK4376340.1"/>
    <property type="molecule type" value="Genomic_DNA"/>
</dbReference>
<dbReference type="InterPro" id="IPR040256">
    <property type="entry name" value="At4g02000-like"/>
</dbReference>
<evidence type="ECO:0000313" key="2">
    <source>
        <dbReference type="EMBL" id="KAK4376340.1"/>
    </source>
</evidence>
<dbReference type="PANTHER" id="PTHR31286">
    <property type="entry name" value="GLYCINE-RICH CELL WALL STRUCTURAL PROTEIN 1.8-LIKE"/>
    <property type="match status" value="1"/>
</dbReference>
<keyword evidence="3" id="KW-1185">Reference proteome</keyword>
<name>A0AAE1SV41_9SOLA</name>
<reference evidence="2" key="1">
    <citation type="submission" date="2023-12" db="EMBL/GenBank/DDBJ databases">
        <title>Genome assembly of Anisodus tanguticus.</title>
        <authorList>
            <person name="Wang Y.-J."/>
        </authorList>
    </citation>
    <scope>NUCLEOTIDE SEQUENCE</scope>
    <source>
        <strain evidence="2">KB-2021</strain>
        <tissue evidence="2">Leaf</tissue>
    </source>
</reference>
<evidence type="ECO:0000313" key="3">
    <source>
        <dbReference type="Proteomes" id="UP001291623"/>
    </source>
</evidence>
<feature type="compositionally biased region" description="Polar residues" evidence="1">
    <location>
        <begin position="215"/>
        <end position="224"/>
    </location>
</feature>